<reference evidence="1 2" key="1">
    <citation type="journal article" date="2018" name="Cell">
        <title>The Chara Genome: Secondary Complexity and Implications for Plant Terrestrialization.</title>
        <authorList>
            <person name="Nishiyama T."/>
            <person name="Sakayama H."/>
            <person name="Vries J.D."/>
            <person name="Buschmann H."/>
            <person name="Saint-Marcoux D."/>
            <person name="Ullrich K.K."/>
            <person name="Haas F.B."/>
            <person name="Vanderstraeten L."/>
            <person name="Becker D."/>
            <person name="Lang D."/>
            <person name="Vosolsobe S."/>
            <person name="Rombauts S."/>
            <person name="Wilhelmsson P.K.I."/>
            <person name="Janitza P."/>
            <person name="Kern R."/>
            <person name="Heyl A."/>
            <person name="Rumpler F."/>
            <person name="Villalobos L.I.A.C."/>
            <person name="Clay J.M."/>
            <person name="Skokan R."/>
            <person name="Toyoda A."/>
            <person name="Suzuki Y."/>
            <person name="Kagoshima H."/>
            <person name="Schijlen E."/>
            <person name="Tajeshwar N."/>
            <person name="Catarino B."/>
            <person name="Hetherington A.J."/>
            <person name="Saltykova A."/>
            <person name="Bonnot C."/>
            <person name="Breuninger H."/>
            <person name="Symeonidi A."/>
            <person name="Radhakrishnan G.V."/>
            <person name="Van Nieuwerburgh F."/>
            <person name="Deforce D."/>
            <person name="Chang C."/>
            <person name="Karol K.G."/>
            <person name="Hedrich R."/>
            <person name="Ulvskov P."/>
            <person name="Glockner G."/>
            <person name="Delwiche C.F."/>
            <person name="Petrasek J."/>
            <person name="Van de Peer Y."/>
            <person name="Friml J."/>
            <person name="Beilby M."/>
            <person name="Dolan L."/>
            <person name="Kohara Y."/>
            <person name="Sugano S."/>
            <person name="Fujiyama A."/>
            <person name="Delaux P.-M."/>
            <person name="Quint M."/>
            <person name="TheiBen G."/>
            <person name="Hagemann M."/>
            <person name="Harholt J."/>
            <person name="Dunand C."/>
            <person name="Zachgo S."/>
            <person name="Langdale J."/>
            <person name="Maumus F."/>
            <person name="Straeten D.V.D."/>
            <person name="Gould S.B."/>
            <person name="Rensing S.A."/>
        </authorList>
    </citation>
    <scope>NUCLEOTIDE SEQUENCE [LARGE SCALE GENOMIC DNA]</scope>
    <source>
        <strain evidence="1 2">S276</strain>
    </source>
</reference>
<dbReference type="OMA" id="EMEMGEC"/>
<protein>
    <recommendedName>
        <fullName evidence="3">EF-hand domain-containing protein</fullName>
    </recommendedName>
</protein>
<dbReference type="PANTHER" id="PTHR35381:SF1">
    <property type="entry name" value="EF-HAND DOMAIN-CONTAINING PROTEIN"/>
    <property type="match status" value="1"/>
</dbReference>
<evidence type="ECO:0000313" key="2">
    <source>
        <dbReference type="Proteomes" id="UP000265515"/>
    </source>
</evidence>
<dbReference type="AlphaFoldDB" id="A0A388KX09"/>
<sequence length="276" mass="32680">MAPSKLAKQLTRTPGQLWDRLLVDTDSKQRRIEELRQQMEEMEMGECTFKPQINPRTRVLVQERLEALKQHNIKYHDQLFKDAERRRQRQAEYSHWYPEEITFQPKLYKRARLNNEDEEREQEPVFERMYKLAPKLMEKKRAMRDAILNGVDPETGQPFFKPVTGRAPTFQRNTSALPIGEFLYGMRYDFDERKGFKAERARLLTDSLANKPYAGTKSQALLEKMKERRFQQIFEYLDKDQDGAVALDSADLDMLDPEHTRSSRNSAILPFISQFL</sequence>
<dbReference type="PANTHER" id="PTHR35381">
    <property type="entry name" value="EF-HAND DOMAIN-CONTAINING PROTEIN"/>
    <property type="match status" value="1"/>
</dbReference>
<accession>A0A388KX09</accession>
<organism evidence="1 2">
    <name type="scientific">Chara braunii</name>
    <name type="common">Braun's stonewort</name>
    <dbReference type="NCBI Taxonomy" id="69332"/>
    <lineage>
        <taxon>Eukaryota</taxon>
        <taxon>Viridiplantae</taxon>
        <taxon>Streptophyta</taxon>
        <taxon>Charophyceae</taxon>
        <taxon>Charales</taxon>
        <taxon>Characeae</taxon>
        <taxon>Chara</taxon>
    </lineage>
</organism>
<dbReference type="Gramene" id="GBG74493">
    <property type="protein sequence ID" value="GBG74493"/>
    <property type="gene ID" value="CBR_g18903"/>
</dbReference>
<evidence type="ECO:0000313" key="1">
    <source>
        <dbReference type="EMBL" id="GBG74493.1"/>
    </source>
</evidence>
<name>A0A388KX09_CHABU</name>
<keyword evidence="2" id="KW-1185">Reference proteome</keyword>
<proteinExistence type="predicted"/>
<dbReference type="Proteomes" id="UP000265515">
    <property type="component" value="Unassembled WGS sequence"/>
</dbReference>
<dbReference type="STRING" id="69332.A0A388KX09"/>
<dbReference type="EMBL" id="BFEA01000204">
    <property type="protein sequence ID" value="GBG74493.1"/>
    <property type="molecule type" value="Genomic_DNA"/>
</dbReference>
<evidence type="ECO:0008006" key="3">
    <source>
        <dbReference type="Google" id="ProtNLM"/>
    </source>
</evidence>
<dbReference type="OrthoDB" id="1895011at2759"/>
<comment type="caution">
    <text evidence="1">The sequence shown here is derived from an EMBL/GenBank/DDBJ whole genome shotgun (WGS) entry which is preliminary data.</text>
</comment>
<gene>
    <name evidence="1" type="ORF">CBR_g18903</name>
</gene>